<dbReference type="InterPro" id="IPR023211">
    <property type="entry name" value="DNA_pol_palm_dom_sf"/>
</dbReference>
<sequence>MIISMSVDVEIFPNLFSITFVDLKDYLNKFKDCVDTKGKPKALTECLTVKEIKKRLNSVKSYIFWISDTDDSQLVDIVAFINNMTARYETKTSDAGEIYQIPIRTDLFGFNNQGYDDLMIKGFMMHFNRFDSTKALILYLYNLSKKIIKLQSDKDAFYNDKEIELLRNYRLPYTTVDVQQVYGLHSAGVNIDKETGERNKYGKSLKQTSINLKWHELLDFTLPPIDEEEANIYWHKKNEYKNMPLNQLNMLITTDFDRYVLPKYIKPMLYYNKNDVFLVCEIVRQKPDEVKLRYSITNAFGVNVLCSARANIADKLTVKFYSDMSGLRRDQFIKGRTERNRLSFKKIIFPHIQFKTKQLQDFLEDIKKVSIYHTNSKEFQREIEFYGTKYTIATGGIHSQDPPRVCVSNDKYLYLHHDYTSYYPSIMISYNIYPQHLNKQAFVKMVSFLKDTRVKCKHTPDEEGYVLDGVPNKIGAEALKIVINSIYGKLGSELFFLYDRFAQMQVTINGQLMTMTLVEELELNDIHVISANTDGIVIKLPRDKFNVYKDITDRWNEFNKMGADFEEYEKIVSRDVNNYFDVQITKKGTEYEFKGALDPKQYIKDLKKGYDMPIVAKAVFEYFVNNTPVMDTLHNHTDILDFCKTQNVGRQFDVVYQRWNNGEIETVKSQRHVRFYVSNKGVVIQKQNKTDGKMSRLAGGKPVIILNSLDDKPIEERSINYGYYYEECYKIIDPIMLGISATMKADRNKGTKSGKALLKQYSRQYNTLFDDDDFN</sequence>
<protein>
    <submittedName>
        <fullName evidence="3">DNA polymerase</fullName>
    </submittedName>
</protein>
<accession>A0AAU8MIS0</accession>
<keyword evidence="1" id="KW-0540">Nuclease</keyword>
<reference evidence="3" key="1">
    <citation type="submission" date="2024-06" db="EMBL/GenBank/DDBJ databases">
        <title>Intestivirid acquisition increases across infancy in a wild primate population.</title>
        <authorList>
            <person name="Schneider-Creas I.A."/>
            <person name="Moya I.L."/>
            <person name="Chiou K.L."/>
            <person name="Baniel A."/>
            <person name="Azanaw Haile A."/>
            <person name="Kebede F."/>
            <person name="Abebe B."/>
            <person name="Snyder-Mackler N."/>
            <person name="Varsani A."/>
        </authorList>
    </citation>
    <scope>NUCLEOTIDE SEQUENCE</scope>
    <source>
        <strain evidence="3">Int_RNL_2018_1252_VOL</strain>
    </source>
</reference>
<organism evidence="3">
    <name type="scientific">Geladintestivirus 5</name>
    <dbReference type="NCBI Taxonomy" id="3233137"/>
    <lineage>
        <taxon>Viruses</taxon>
        <taxon>Duplodnaviria</taxon>
        <taxon>Heunggongvirae</taxon>
        <taxon>Uroviricota</taxon>
        <taxon>Caudoviricetes</taxon>
        <taxon>Crassvirales</taxon>
    </lineage>
</organism>
<proteinExistence type="predicted"/>
<name>A0AAU8MIS0_9CAUD</name>
<dbReference type="InterPro" id="IPR043502">
    <property type="entry name" value="DNA/RNA_pol_sf"/>
</dbReference>
<dbReference type="GO" id="GO:0004518">
    <property type="term" value="F:nuclease activity"/>
    <property type="evidence" value="ECO:0007669"/>
    <property type="project" value="UniProtKB-KW"/>
</dbReference>
<dbReference type="SUPFAM" id="SSF56672">
    <property type="entry name" value="DNA/RNA polymerases"/>
    <property type="match status" value="1"/>
</dbReference>
<evidence type="ECO:0000256" key="2">
    <source>
        <dbReference type="ARBA" id="ARBA00022801"/>
    </source>
</evidence>
<dbReference type="Gene3D" id="3.90.1600.10">
    <property type="entry name" value="Palm domain of DNA polymerase"/>
    <property type="match status" value="1"/>
</dbReference>
<evidence type="ECO:0000313" key="3">
    <source>
        <dbReference type="EMBL" id="XCO00099.1"/>
    </source>
</evidence>
<keyword evidence="2" id="KW-0378">Hydrolase</keyword>
<dbReference type="EMBL" id="PP965495">
    <property type="protein sequence ID" value="XCO00099.1"/>
    <property type="molecule type" value="Genomic_DNA"/>
</dbReference>
<dbReference type="GO" id="GO:0016787">
    <property type="term" value="F:hydrolase activity"/>
    <property type="evidence" value="ECO:0007669"/>
    <property type="project" value="UniProtKB-KW"/>
</dbReference>
<evidence type="ECO:0000256" key="1">
    <source>
        <dbReference type="ARBA" id="ARBA00022722"/>
    </source>
</evidence>